<dbReference type="EMBL" id="JAJISC010000004">
    <property type="protein sequence ID" value="MCS2609584.1"/>
    <property type="molecule type" value="Genomic_DNA"/>
</dbReference>
<dbReference type="RefSeq" id="WP_259036096.1">
    <property type="nucleotide sequence ID" value="NZ_JAJISC010000004.1"/>
</dbReference>
<dbReference type="SUPFAM" id="SSF51569">
    <property type="entry name" value="Aldolase"/>
    <property type="match status" value="1"/>
</dbReference>
<dbReference type="PANTHER" id="PTHR10889:SF3">
    <property type="entry name" value="DEOXYRIBOSE-PHOSPHATE ALDOLASE"/>
    <property type="match status" value="1"/>
</dbReference>
<evidence type="ECO:0000256" key="4">
    <source>
        <dbReference type="ARBA" id="ARBA00023239"/>
    </source>
</evidence>
<accession>A0ABT2EDB2</accession>
<dbReference type="PIRSF" id="PIRSF001357">
    <property type="entry name" value="DeoC"/>
    <property type="match status" value="1"/>
</dbReference>
<reference evidence="8" key="1">
    <citation type="submission" date="2021-11" db="EMBL/GenBank/DDBJ databases">
        <title>Halomonas sp., isolated from a coastal aquaculture zone in Dongshan Bay.</title>
        <authorList>
            <person name="Lin W."/>
        </authorList>
    </citation>
    <scope>NUCLEOTIDE SEQUENCE</scope>
    <source>
        <strain evidence="8">Yzlin-01</strain>
    </source>
</reference>
<dbReference type="InterPro" id="IPR002915">
    <property type="entry name" value="DeoC/FbaB/LacD_aldolase"/>
</dbReference>
<dbReference type="CDD" id="cd00959">
    <property type="entry name" value="DeoC"/>
    <property type="match status" value="1"/>
</dbReference>
<dbReference type="EC" id="4.1.2.4" evidence="3 7"/>
<evidence type="ECO:0000313" key="9">
    <source>
        <dbReference type="Proteomes" id="UP001165542"/>
    </source>
</evidence>
<dbReference type="Proteomes" id="UP001165542">
    <property type="component" value="Unassembled WGS sequence"/>
</dbReference>
<proteinExistence type="inferred from homology"/>
<evidence type="ECO:0000256" key="3">
    <source>
        <dbReference type="ARBA" id="ARBA00012515"/>
    </source>
</evidence>
<evidence type="ECO:0000256" key="1">
    <source>
        <dbReference type="ARBA" id="ARBA00004816"/>
    </source>
</evidence>
<comment type="pathway">
    <text evidence="1">Carbohydrate degradation; 2-deoxy-D-ribose 1-phosphate degradation; D-glyceraldehyde 3-phosphate and acetaldehyde from 2-deoxy-alpha-D-ribose 1-phosphate: step 2/2.</text>
</comment>
<evidence type="ECO:0000256" key="6">
    <source>
        <dbReference type="ARBA" id="ARBA00048791"/>
    </source>
</evidence>
<evidence type="ECO:0000256" key="5">
    <source>
        <dbReference type="ARBA" id="ARBA00023270"/>
    </source>
</evidence>
<gene>
    <name evidence="8" type="primary">deoC</name>
    <name evidence="8" type="ORF">LLY24_09685</name>
</gene>
<keyword evidence="9" id="KW-1185">Reference proteome</keyword>
<dbReference type="GO" id="GO:0004139">
    <property type="term" value="F:deoxyribose-phosphate aldolase activity"/>
    <property type="evidence" value="ECO:0007669"/>
    <property type="project" value="UniProtKB-EC"/>
</dbReference>
<name>A0ABT2EDB2_9GAMM</name>
<sequence>MSTSRQTTLTQAAQRALTLMDLTSLNDDDTDAAIEALCQRAKTPFGTPAAVCVYPQFVVTARRALTAHNLNGTVKIATVTNFPGGGDDPMAAARETREAVASGADEVDVVFPYRALMAGDEALGLELVELCKAACGGQALLKVIIESGELATPALIQRASELAIEGGADFIKTSTGKVAVNATLDAAEIMLNAIKASGKPVGFKAAGGVRNAAEADAYLTLADDVMGPGWATAERFRFGASSLLGNLLETLGADGGVSQGDY</sequence>
<keyword evidence="5" id="KW-0704">Schiff base</keyword>
<dbReference type="NCBIfam" id="TIGR00126">
    <property type="entry name" value="deoC"/>
    <property type="match status" value="1"/>
</dbReference>
<comment type="similarity">
    <text evidence="2">Belongs to the DeoC/FbaB aldolase family. DeoC type 2 subfamily.</text>
</comment>
<organism evidence="8 9">
    <name type="scientific">Halomonas dongshanensis</name>
    <dbReference type="NCBI Taxonomy" id="2890835"/>
    <lineage>
        <taxon>Bacteria</taxon>
        <taxon>Pseudomonadati</taxon>
        <taxon>Pseudomonadota</taxon>
        <taxon>Gammaproteobacteria</taxon>
        <taxon>Oceanospirillales</taxon>
        <taxon>Halomonadaceae</taxon>
        <taxon>Halomonas</taxon>
    </lineage>
</organism>
<dbReference type="Pfam" id="PF01791">
    <property type="entry name" value="DeoC"/>
    <property type="match status" value="1"/>
</dbReference>
<dbReference type="Gene3D" id="3.20.20.70">
    <property type="entry name" value="Aldolase class I"/>
    <property type="match status" value="1"/>
</dbReference>
<dbReference type="InterPro" id="IPR011343">
    <property type="entry name" value="DeoC"/>
</dbReference>
<comment type="catalytic activity">
    <reaction evidence="6">
        <text>2-deoxy-D-ribose 5-phosphate = D-glyceraldehyde 3-phosphate + acetaldehyde</text>
        <dbReference type="Rhea" id="RHEA:12821"/>
        <dbReference type="ChEBI" id="CHEBI:15343"/>
        <dbReference type="ChEBI" id="CHEBI:59776"/>
        <dbReference type="ChEBI" id="CHEBI:62877"/>
        <dbReference type="EC" id="4.1.2.4"/>
    </reaction>
</comment>
<keyword evidence="4 8" id="KW-0456">Lyase</keyword>
<dbReference type="SMART" id="SM01133">
    <property type="entry name" value="DeoC"/>
    <property type="match status" value="1"/>
</dbReference>
<dbReference type="PANTHER" id="PTHR10889">
    <property type="entry name" value="DEOXYRIBOSE-PHOSPHATE ALDOLASE"/>
    <property type="match status" value="1"/>
</dbReference>
<evidence type="ECO:0000313" key="8">
    <source>
        <dbReference type="EMBL" id="MCS2609584.1"/>
    </source>
</evidence>
<evidence type="ECO:0000256" key="2">
    <source>
        <dbReference type="ARBA" id="ARBA00009473"/>
    </source>
</evidence>
<comment type="caution">
    <text evidence="8">The sequence shown here is derived from an EMBL/GenBank/DDBJ whole genome shotgun (WGS) entry which is preliminary data.</text>
</comment>
<dbReference type="InterPro" id="IPR013785">
    <property type="entry name" value="Aldolase_TIM"/>
</dbReference>
<evidence type="ECO:0000256" key="7">
    <source>
        <dbReference type="NCBIfam" id="TIGR00126"/>
    </source>
</evidence>
<protein>
    <recommendedName>
        <fullName evidence="3 7">Deoxyribose-phosphate aldolase</fullName>
        <ecNumber evidence="3 7">4.1.2.4</ecNumber>
    </recommendedName>
</protein>